<evidence type="ECO:0000313" key="11">
    <source>
        <dbReference type="EMBL" id="MBG2880276.1"/>
    </source>
</evidence>
<dbReference type="InterPro" id="IPR050643">
    <property type="entry name" value="Periplasmic_pilus_chap"/>
</dbReference>
<comment type="caution">
    <text evidence="11">The sequence shown here is derived from an EMBL/GenBank/DDBJ whole genome shotgun (WGS) entry which is preliminary data.</text>
</comment>
<keyword evidence="7" id="KW-0393">Immunoglobulin domain</keyword>
<comment type="subcellular location">
    <subcellularLocation>
        <location evidence="1 8">Periplasm</location>
    </subcellularLocation>
</comment>
<protein>
    <submittedName>
        <fullName evidence="11">Fimbria/pilus periplasmic chaperone</fullName>
    </submittedName>
</protein>
<dbReference type="InterPro" id="IPR013783">
    <property type="entry name" value="Ig-like_fold"/>
</dbReference>
<dbReference type="Proteomes" id="UP000614721">
    <property type="component" value="Unassembled WGS sequence"/>
</dbReference>
<sequence>MKKILIFLITFLFPLFSYSNGVSLGATRIVYSSNIKQTNLVVTNSDKENNFLIQSWVSDIDGNKTTDFIVTPPLYILDANKENALRIMYVGKSLPKDKESLFWMNVKVIPSLQEGLDKENTMQIAIQSRIKLFYRPSILPAYSEKMANEIKFFYQHGELIANNPTPYYITMVNLAVTNSPLPSSIMLNPLSQLTLGKINQNENTISFQTINDYGAQTSVLKKEITH</sequence>
<dbReference type="InterPro" id="IPR016147">
    <property type="entry name" value="Pili_assmbl_chaperone_N"/>
</dbReference>
<evidence type="ECO:0000256" key="2">
    <source>
        <dbReference type="ARBA" id="ARBA00007399"/>
    </source>
</evidence>
<dbReference type="Pfam" id="PF02753">
    <property type="entry name" value="PapD_C"/>
    <property type="match status" value="1"/>
</dbReference>
<evidence type="ECO:0000259" key="10">
    <source>
        <dbReference type="Pfam" id="PF02753"/>
    </source>
</evidence>
<dbReference type="EMBL" id="JADSJP010000023">
    <property type="protein sequence ID" value="MBG2880276.1"/>
    <property type="molecule type" value="Genomic_DNA"/>
</dbReference>
<evidence type="ECO:0000256" key="1">
    <source>
        <dbReference type="ARBA" id="ARBA00004418"/>
    </source>
</evidence>
<gene>
    <name evidence="11" type="ORF">I4902_13505</name>
</gene>
<feature type="domain" description="Pili assembly chaperone N-terminal" evidence="9">
    <location>
        <begin position="21"/>
        <end position="139"/>
    </location>
</feature>
<dbReference type="SUPFAM" id="SSF49584">
    <property type="entry name" value="Periplasmic chaperone C-domain"/>
    <property type="match status" value="1"/>
</dbReference>
<feature type="domain" description="Pili assembly chaperone C-terminal" evidence="10">
    <location>
        <begin position="162"/>
        <end position="217"/>
    </location>
</feature>
<organism evidence="11 12">
    <name type="scientific">Proteus alimentorum</name>
    <dbReference type="NCBI Taxonomy" id="1973495"/>
    <lineage>
        <taxon>Bacteria</taxon>
        <taxon>Pseudomonadati</taxon>
        <taxon>Pseudomonadota</taxon>
        <taxon>Gammaproteobacteria</taxon>
        <taxon>Enterobacterales</taxon>
        <taxon>Morganellaceae</taxon>
        <taxon>Proteus</taxon>
    </lineage>
</organism>
<reference evidence="11 12" key="1">
    <citation type="submission" date="2020-11" db="EMBL/GenBank/DDBJ databases">
        <title>Enhanced detection system for hospital associated transmission using whole genome sequencing surveillance.</title>
        <authorList>
            <person name="Harrison L.H."/>
            <person name="Van Tyne D."/>
            <person name="Marsh J.W."/>
            <person name="Griffith M.P."/>
            <person name="Snyder D.J."/>
            <person name="Cooper V.S."/>
            <person name="Mustapha M."/>
        </authorList>
    </citation>
    <scope>NUCLEOTIDE SEQUENCE [LARGE SCALE GENOMIC DNA]</scope>
    <source>
        <strain evidence="11 12">PR00075</strain>
    </source>
</reference>
<evidence type="ECO:0000313" key="12">
    <source>
        <dbReference type="Proteomes" id="UP000614721"/>
    </source>
</evidence>
<keyword evidence="12" id="KW-1185">Reference proteome</keyword>
<keyword evidence="6 8" id="KW-0143">Chaperone</keyword>
<evidence type="ECO:0000259" key="9">
    <source>
        <dbReference type="Pfam" id="PF00345"/>
    </source>
</evidence>
<dbReference type="PROSITE" id="PS00635">
    <property type="entry name" value="PILI_CHAPERONE"/>
    <property type="match status" value="1"/>
</dbReference>
<evidence type="ECO:0000256" key="3">
    <source>
        <dbReference type="ARBA" id="ARBA00022558"/>
    </source>
</evidence>
<evidence type="ECO:0000256" key="4">
    <source>
        <dbReference type="ARBA" id="ARBA00022729"/>
    </source>
</evidence>
<dbReference type="InterPro" id="IPR016148">
    <property type="entry name" value="Pili_assmbl_chaperone_C"/>
</dbReference>
<proteinExistence type="inferred from homology"/>
<dbReference type="InterPro" id="IPR008962">
    <property type="entry name" value="PapD-like_sf"/>
</dbReference>
<accession>A0ABS0IX79</accession>
<dbReference type="Pfam" id="PF00345">
    <property type="entry name" value="PapD_N"/>
    <property type="match status" value="1"/>
</dbReference>
<evidence type="ECO:0000256" key="5">
    <source>
        <dbReference type="ARBA" id="ARBA00022764"/>
    </source>
</evidence>
<evidence type="ECO:0000256" key="8">
    <source>
        <dbReference type="RuleBase" id="RU003918"/>
    </source>
</evidence>
<evidence type="ECO:0000256" key="6">
    <source>
        <dbReference type="ARBA" id="ARBA00023186"/>
    </source>
</evidence>
<keyword evidence="5" id="KW-0574">Periplasm</keyword>
<dbReference type="SUPFAM" id="SSF49354">
    <property type="entry name" value="PapD-like"/>
    <property type="match status" value="1"/>
</dbReference>
<dbReference type="PANTHER" id="PTHR30251:SF2">
    <property type="entry name" value="FIMBRIAL CHAPERONE YADV-RELATED"/>
    <property type="match status" value="1"/>
</dbReference>
<dbReference type="PANTHER" id="PTHR30251">
    <property type="entry name" value="PILUS ASSEMBLY CHAPERONE"/>
    <property type="match status" value="1"/>
</dbReference>
<dbReference type="PRINTS" id="PR00969">
    <property type="entry name" value="CHAPERONPILI"/>
</dbReference>
<dbReference type="RefSeq" id="WP_196567360.1">
    <property type="nucleotide sequence ID" value="NZ_JADRYY010000015.1"/>
</dbReference>
<dbReference type="InterPro" id="IPR001829">
    <property type="entry name" value="Pili_assmbl_chaperone_bac"/>
</dbReference>
<keyword evidence="3" id="KW-1029">Fimbrium biogenesis</keyword>
<dbReference type="InterPro" id="IPR018046">
    <property type="entry name" value="Pili_assmbl_chaperone_CS"/>
</dbReference>
<name>A0ABS0IX79_9GAMM</name>
<dbReference type="InterPro" id="IPR036316">
    <property type="entry name" value="Pili_assmbl_chap_C_dom_sf"/>
</dbReference>
<dbReference type="Gene3D" id="2.60.40.10">
    <property type="entry name" value="Immunoglobulins"/>
    <property type="match status" value="2"/>
</dbReference>
<keyword evidence="4" id="KW-0732">Signal</keyword>
<comment type="similarity">
    <text evidence="2 8">Belongs to the periplasmic pilus chaperone family.</text>
</comment>
<evidence type="ECO:0000256" key="7">
    <source>
        <dbReference type="ARBA" id="ARBA00023319"/>
    </source>
</evidence>